<dbReference type="AlphaFoldDB" id="A0A803QCN3"/>
<organism evidence="1 2">
    <name type="scientific">Cannabis sativa</name>
    <name type="common">Hemp</name>
    <name type="synonym">Marijuana</name>
    <dbReference type="NCBI Taxonomy" id="3483"/>
    <lineage>
        <taxon>Eukaryota</taxon>
        <taxon>Viridiplantae</taxon>
        <taxon>Streptophyta</taxon>
        <taxon>Embryophyta</taxon>
        <taxon>Tracheophyta</taxon>
        <taxon>Spermatophyta</taxon>
        <taxon>Magnoliopsida</taxon>
        <taxon>eudicotyledons</taxon>
        <taxon>Gunneridae</taxon>
        <taxon>Pentapetalae</taxon>
        <taxon>rosids</taxon>
        <taxon>fabids</taxon>
        <taxon>Rosales</taxon>
        <taxon>Cannabaceae</taxon>
        <taxon>Cannabis</taxon>
    </lineage>
</organism>
<sequence length="172" mass="19806">MDNGSLSFLVYGHGKDFVERWTRMKEKDFVTNSKVTFIETFEKSENLIMIEMTMVLDGCSTCAGKSWSQLVDFIPNWCEFSKVGSHRIITLMKIGQGFIEFENPWPISLIELVVEDSPHLSSSVQIHYAAFNLRGNRMQVDRPVVAGIVELQKEFDCCCCQQKSEMEEDRME</sequence>
<protein>
    <submittedName>
        <fullName evidence="1">Uncharacterized protein</fullName>
    </submittedName>
</protein>
<dbReference type="EMBL" id="UZAU01000694">
    <property type="status" value="NOT_ANNOTATED_CDS"/>
    <property type="molecule type" value="Genomic_DNA"/>
</dbReference>
<evidence type="ECO:0000313" key="1">
    <source>
        <dbReference type="EnsemblPlants" id="cds.evm.model.08.878"/>
    </source>
</evidence>
<reference evidence="1" key="1">
    <citation type="submission" date="2018-11" db="EMBL/GenBank/DDBJ databases">
        <authorList>
            <person name="Grassa J C."/>
        </authorList>
    </citation>
    <scope>NUCLEOTIDE SEQUENCE [LARGE SCALE GENOMIC DNA]</scope>
</reference>
<accession>A0A803QCN3</accession>
<name>A0A803QCN3_CANSA</name>
<dbReference type="EnsemblPlants" id="evm.model.08.878">
    <property type="protein sequence ID" value="cds.evm.model.08.878"/>
    <property type="gene ID" value="evm.TU.08.878"/>
</dbReference>
<keyword evidence="2" id="KW-1185">Reference proteome</keyword>
<dbReference type="Gramene" id="evm.model.08.878">
    <property type="protein sequence ID" value="cds.evm.model.08.878"/>
    <property type="gene ID" value="evm.TU.08.878"/>
</dbReference>
<proteinExistence type="predicted"/>
<dbReference type="Proteomes" id="UP000596661">
    <property type="component" value="Chromosome 8"/>
</dbReference>
<reference evidence="1" key="2">
    <citation type="submission" date="2021-03" db="UniProtKB">
        <authorList>
            <consortium name="EnsemblPlants"/>
        </authorList>
    </citation>
    <scope>IDENTIFICATION</scope>
</reference>
<evidence type="ECO:0000313" key="2">
    <source>
        <dbReference type="Proteomes" id="UP000596661"/>
    </source>
</evidence>